<dbReference type="RefSeq" id="WP_164678700.1">
    <property type="nucleotide sequence ID" value="NZ_CP049057.1"/>
</dbReference>
<evidence type="ECO:0000256" key="1">
    <source>
        <dbReference type="SAM" id="MobiDB-lite"/>
    </source>
</evidence>
<sequence>MSIDGGRLNAHKTRQADFRRRKDGRIKGDGIKRSKKDDKIDFDDIDPADLEKIKTEIRKKAKRNRTVEIIFLLVSAVIALIIFYWFTNRYD</sequence>
<keyword evidence="2" id="KW-0812">Transmembrane</keyword>
<organism evidence="3 4">
    <name type="scientific">Rasiella rasia</name>
    <dbReference type="NCBI Taxonomy" id="2744027"/>
    <lineage>
        <taxon>Bacteria</taxon>
        <taxon>Pseudomonadati</taxon>
        <taxon>Bacteroidota</taxon>
        <taxon>Flavobacteriia</taxon>
        <taxon>Flavobacteriales</taxon>
        <taxon>Flavobacteriaceae</taxon>
        <taxon>Rasiella</taxon>
    </lineage>
</organism>
<protein>
    <submittedName>
        <fullName evidence="3">Uncharacterized protein</fullName>
    </submittedName>
</protein>
<evidence type="ECO:0000256" key="2">
    <source>
        <dbReference type="SAM" id="Phobius"/>
    </source>
</evidence>
<evidence type="ECO:0000313" key="4">
    <source>
        <dbReference type="Proteomes" id="UP000505306"/>
    </source>
</evidence>
<dbReference type="Proteomes" id="UP000505306">
    <property type="component" value="Chromosome"/>
</dbReference>
<dbReference type="AlphaFoldDB" id="A0A6G6GJD9"/>
<feature type="region of interest" description="Disordered" evidence="1">
    <location>
        <begin position="1"/>
        <end position="38"/>
    </location>
</feature>
<feature type="compositionally biased region" description="Basic and acidic residues" evidence="1">
    <location>
        <begin position="14"/>
        <end position="38"/>
    </location>
</feature>
<gene>
    <name evidence="3" type="ORF">G5B37_03560</name>
</gene>
<keyword evidence="2" id="KW-0472">Membrane</keyword>
<keyword evidence="4" id="KW-1185">Reference proteome</keyword>
<name>A0A6G6GJD9_9FLAO</name>
<accession>A0A6G6GJD9</accession>
<feature type="transmembrane region" description="Helical" evidence="2">
    <location>
        <begin position="67"/>
        <end position="86"/>
    </location>
</feature>
<proteinExistence type="predicted"/>
<dbReference type="KEGG" id="mgel:G5B37_03560"/>
<reference evidence="3 4" key="1">
    <citation type="submission" date="2020-02" db="EMBL/GenBank/DDBJ databases">
        <title>Complete genome sequence of Flavobacteriaceae bacterium.</title>
        <authorList>
            <person name="Kim S.-J."/>
            <person name="Kim Y.-S."/>
            <person name="Kim K.-H."/>
        </authorList>
    </citation>
    <scope>NUCLEOTIDE SEQUENCE [LARGE SCALE GENOMIC DNA]</scope>
    <source>
        <strain evidence="3 4">RR4-40</strain>
    </source>
</reference>
<keyword evidence="2" id="KW-1133">Transmembrane helix</keyword>
<dbReference type="EMBL" id="CP049057">
    <property type="protein sequence ID" value="QIE58669.1"/>
    <property type="molecule type" value="Genomic_DNA"/>
</dbReference>
<evidence type="ECO:0000313" key="3">
    <source>
        <dbReference type="EMBL" id="QIE58669.1"/>
    </source>
</evidence>